<reference evidence="2 3" key="1">
    <citation type="journal article" date="2004" name="Proc. Natl. Acad. Sci. U.S.A.">
        <title>Genome sequence of Picrophilus torridus and its implications for life around pH 0.</title>
        <authorList>
            <person name="Futterer O."/>
            <person name="Angelov A."/>
            <person name="Liesegang H."/>
            <person name="Gottschalk G."/>
            <person name="Schleper C."/>
            <person name="Schepers B."/>
            <person name="Dock C."/>
            <person name="Antranikian G."/>
            <person name="Liebl W."/>
        </authorList>
    </citation>
    <scope>NUCLEOTIDE SEQUENCE [LARGE SCALE GENOMIC DNA]</scope>
    <source>
        <strain evidence="3">ATCC 700027 / DSM 9790 / JCM 10055 / NBRC 100828</strain>
    </source>
</reference>
<organism evidence="2 3">
    <name type="scientific">Picrophilus torridus (strain ATCC 700027 / DSM 9790 / JCM 10055 / NBRC 100828 / KAW 2/3)</name>
    <dbReference type="NCBI Taxonomy" id="1122961"/>
    <lineage>
        <taxon>Archaea</taxon>
        <taxon>Methanobacteriati</taxon>
        <taxon>Thermoplasmatota</taxon>
        <taxon>Thermoplasmata</taxon>
        <taxon>Thermoplasmatales</taxon>
        <taxon>Picrophilaceae</taxon>
        <taxon>Picrophilus</taxon>
    </lineage>
</organism>
<feature type="transmembrane region" description="Helical" evidence="1">
    <location>
        <begin position="12"/>
        <end position="37"/>
    </location>
</feature>
<evidence type="ECO:0000313" key="3">
    <source>
        <dbReference type="Proteomes" id="UP000000438"/>
    </source>
</evidence>
<keyword evidence="1" id="KW-0812">Transmembrane</keyword>
<accession>Q6L365</accession>
<dbReference type="Proteomes" id="UP000000438">
    <property type="component" value="Chromosome"/>
</dbReference>
<keyword evidence="1" id="KW-0472">Membrane</keyword>
<evidence type="ECO:0000313" key="2">
    <source>
        <dbReference type="EMBL" id="AAT42586.1"/>
    </source>
</evidence>
<sequence>MNSDNFQSYLGYYLTWISLAIFAEILYFQSYLGYYLTYIGFQTLIDRLDFQSYLGYYLTPEAFLRAWSFNDFQSYLGYYLTQQAKTELRLAIELSILFRLLFNPFLINNIINDF</sequence>
<protein>
    <submittedName>
        <fullName evidence="2">Uncharacterized protein</fullName>
    </submittedName>
</protein>
<dbReference type="EMBL" id="AE017261">
    <property type="protein sequence ID" value="AAT42586.1"/>
    <property type="molecule type" value="Genomic_DNA"/>
</dbReference>
<dbReference type="eggNOG" id="arCOG07895">
    <property type="taxonomic scope" value="Archaea"/>
</dbReference>
<dbReference type="InParanoid" id="Q6L365"/>
<proteinExistence type="predicted"/>
<keyword evidence="1" id="KW-1133">Transmembrane helix</keyword>
<dbReference type="KEGG" id="pto:PTO0001"/>
<gene>
    <name evidence="2" type="ordered locus">PTO0001</name>
</gene>
<dbReference type="AlphaFoldDB" id="Q6L365"/>
<evidence type="ECO:0000256" key="1">
    <source>
        <dbReference type="SAM" id="Phobius"/>
    </source>
</evidence>
<name>Q6L365_PICTO</name>
<dbReference type="HOGENOM" id="CLU_2115562_0_0_2"/>
<dbReference type="PaxDb" id="263820-PTO0001"/>